<gene>
    <name evidence="2" type="ORF">METZ01_LOCUS485195</name>
</gene>
<dbReference type="SUPFAM" id="SSF50486">
    <property type="entry name" value="FMT C-terminal domain-like"/>
    <property type="match status" value="1"/>
</dbReference>
<organism evidence="2">
    <name type="scientific">marine metagenome</name>
    <dbReference type="NCBI Taxonomy" id="408172"/>
    <lineage>
        <taxon>unclassified sequences</taxon>
        <taxon>metagenomes</taxon>
        <taxon>ecological metagenomes</taxon>
    </lineage>
</organism>
<dbReference type="Gene3D" id="3.40.50.12230">
    <property type="match status" value="1"/>
</dbReference>
<dbReference type="InterPro" id="IPR011034">
    <property type="entry name" value="Formyl_transferase-like_C_sf"/>
</dbReference>
<name>A0A383CJP6_9ZZZZ</name>
<feature type="domain" description="Formyl transferase C-terminal" evidence="1">
    <location>
        <begin position="44"/>
        <end position="127"/>
    </location>
</feature>
<protein>
    <recommendedName>
        <fullName evidence="1">Formyl transferase C-terminal domain-containing protein</fullName>
    </recommendedName>
</protein>
<dbReference type="EMBL" id="UINC01209356">
    <property type="protein sequence ID" value="SVE32341.1"/>
    <property type="molecule type" value="Genomic_DNA"/>
</dbReference>
<evidence type="ECO:0000313" key="2">
    <source>
        <dbReference type="EMBL" id="SVE32341.1"/>
    </source>
</evidence>
<feature type="non-terminal residue" evidence="2">
    <location>
        <position position="1"/>
    </location>
</feature>
<accession>A0A383CJP6</accession>
<dbReference type="InterPro" id="IPR005793">
    <property type="entry name" value="Formyl_trans_C"/>
</dbReference>
<dbReference type="Pfam" id="PF02911">
    <property type="entry name" value="Formyl_trans_C"/>
    <property type="match status" value="1"/>
</dbReference>
<evidence type="ECO:0000259" key="1">
    <source>
        <dbReference type="Pfam" id="PF02911"/>
    </source>
</evidence>
<sequence>LHTKLSLHVVNRFINDLISQKPLKPISQNQFDSFYLPQLYTELNGAINWSWTADQIDKFVRAFGQPFPGAYTFYGEKKINIFSGHPESIDNELHPFYYGRIVGKDENEGTKIVTSKGLFVVTKVAFGNQEYPLKKLKVSRVLHTPISILENAKVETKRSLEMTPHHIPEK</sequence>
<dbReference type="GO" id="GO:0003824">
    <property type="term" value="F:catalytic activity"/>
    <property type="evidence" value="ECO:0007669"/>
    <property type="project" value="InterPro"/>
</dbReference>
<proteinExistence type="predicted"/>
<reference evidence="2" key="1">
    <citation type="submission" date="2018-05" db="EMBL/GenBank/DDBJ databases">
        <authorList>
            <person name="Lanie J.A."/>
            <person name="Ng W.-L."/>
            <person name="Kazmierczak K.M."/>
            <person name="Andrzejewski T.M."/>
            <person name="Davidsen T.M."/>
            <person name="Wayne K.J."/>
            <person name="Tettelin H."/>
            <person name="Glass J.I."/>
            <person name="Rusch D."/>
            <person name="Podicherti R."/>
            <person name="Tsui H.-C.T."/>
            <person name="Winkler M.E."/>
        </authorList>
    </citation>
    <scope>NUCLEOTIDE SEQUENCE</scope>
</reference>
<dbReference type="AlphaFoldDB" id="A0A383CJP6"/>